<dbReference type="PANTHER" id="PTHR36154:SF1">
    <property type="entry name" value="DNA-BINDING TRANSCRIPTIONAL ACTIVATOR ALPA"/>
    <property type="match status" value="1"/>
</dbReference>
<dbReference type="Gene3D" id="1.10.238.160">
    <property type="match status" value="1"/>
</dbReference>
<dbReference type="EMBL" id="UGUW01000004">
    <property type="protein sequence ID" value="SUD59751.1"/>
    <property type="molecule type" value="Genomic_DNA"/>
</dbReference>
<dbReference type="AlphaFoldDB" id="A0A379K6M5"/>
<name>A0A379K6M5_ECTOL</name>
<proteinExistence type="predicted"/>
<dbReference type="InterPro" id="IPR052931">
    <property type="entry name" value="Prophage_regulatory_activator"/>
</dbReference>
<dbReference type="Pfam" id="PF05930">
    <property type="entry name" value="Phage_AlpA"/>
    <property type="match status" value="1"/>
</dbReference>
<evidence type="ECO:0000313" key="1">
    <source>
        <dbReference type="EMBL" id="SUD59751.1"/>
    </source>
</evidence>
<reference evidence="1 2" key="1">
    <citation type="submission" date="2018-06" db="EMBL/GenBank/DDBJ databases">
        <authorList>
            <consortium name="Pathogen Informatics"/>
            <person name="Doyle S."/>
        </authorList>
    </citation>
    <scope>NUCLEOTIDE SEQUENCE [LARGE SCALE GENOMIC DNA]</scope>
    <source>
        <strain evidence="1 2">NCTC10860</strain>
    </source>
</reference>
<organism evidence="1 2">
    <name type="scientific">Ectopseudomonas oleovorans</name>
    <name type="common">Pseudomonas oleovorans</name>
    <dbReference type="NCBI Taxonomy" id="301"/>
    <lineage>
        <taxon>Bacteria</taxon>
        <taxon>Pseudomonadati</taxon>
        <taxon>Pseudomonadota</taxon>
        <taxon>Gammaproteobacteria</taxon>
        <taxon>Pseudomonadales</taxon>
        <taxon>Pseudomonadaceae</taxon>
        <taxon>Ectopseudomonas</taxon>
    </lineage>
</organism>
<evidence type="ECO:0000313" key="2">
    <source>
        <dbReference type="Proteomes" id="UP000254084"/>
    </source>
</evidence>
<accession>A0A379K6M5</accession>
<sequence length="96" mass="10884">MNNATRRAASKGYAMNAQAQQLQEPEIEYIRLDEVKKMTSLGTTKIYDLIKNGEFPAQVSLGGRAVAWVRHEVQQWARDRLELARGIRRQPAANSD</sequence>
<dbReference type="Proteomes" id="UP000254084">
    <property type="component" value="Unassembled WGS sequence"/>
</dbReference>
<protein>
    <submittedName>
        <fullName evidence="1">Phage transcriptional regulator AlpA</fullName>
    </submittedName>
</protein>
<gene>
    <name evidence="1" type="ORF">NCTC10860_02061</name>
</gene>
<dbReference type="PANTHER" id="PTHR36154">
    <property type="entry name" value="DNA-BINDING TRANSCRIPTIONAL ACTIVATOR ALPA"/>
    <property type="match status" value="1"/>
</dbReference>
<dbReference type="RefSeq" id="WP_368660847.1">
    <property type="nucleotide sequence ID" value="NZ_UGUW01000004.1"/>
</dbReference>
<dbReference type="InterPro" id="IPR010260">
    <property type="entry name" value="AlpA"/>
</dbReference>